<dbReference type="GO" id="GO:0000271">
    <property type="term" value="P:polysaccharide biosynthetic process"/>
    <property type="evidence" value="ECO:0007669"/>
    <property type="project" value="InterPro"/>
</dbReference>
<dbReference type="Proteomes" id="UP000199017">
    <property type="component" value="Unassembled WGS sequence"/>
</dbReference>
<feature type="domain" description="GtrA/DPMS transmembrane" evidence="6">
    <location>
        <begin position="7"/>
        <end position="136"/>
    </location>
</feature>
<evidence type="ECO:0000256" key="3">
    <source>
        <dbReference type="ARBA" id="ARBA00022989"/>
    </source>
</evidence>
<dbReference type="InterPro" id="IPR007267">
    <property type="entry name" value="GtrA_DPMS_TM"/>
</dbReference>
<evidence type="ECO:0000313" key="7">
    <source>
        <dbReference type="EMBL" id="SDI68839.1"/>
    </source>
</evidence>
<dbReference type="AlphaFoldDB" id="A0A1G8MLH9"/>
<dbReference type="GO" id="GO:0016020">
    <property type="term" value="C:membrane"/>
    <property type="evidence" value="ECO:0007669"/>
    <property type="project" value="UniProtKB-SubCell"/>
</dbReference>
<accession>A0A1G8MLH9</accession>
<gene>
    <name evidence="7" type="ORF">SAMN05216352_110100</name>
</gene>
<keyword evidence="2 5" id="KW-0812">Transmembrane</keyword>
<feature type="transmembrane region" description="Helical" evidence="5">
    <location>
        <begin position="12"/>
        <end position="30"/>
    </location>
</feature>
<protein>
    <submittedName>
        <fullName evidence="7">Putative flippase GtrA (Transmembrane translocase of bactoprenol-linked glucose)</fullName>
    </submittedName>
</protein>
<keyword evidence="4 5" id="KW-0472">Membrane</keyword>
<sequence length="144" mass="17066">MKKRVFQFSSIGILNAAIDIVILNLFLWIWPTSNNTLLFIFNSLAYFCAITNSYFWNSRFTFYHFSDFGWKEKAFFLLQALIAWMINNLFFIGILNLFYTQDLLSLPSFVFQNISKGLAMFLSFTGSFFMMKHGVFRYRKSEKL</sequence>
<evidence type="ECO:0000256" key="4">
    <source>
        <dbReference type="ARBA" id="ARBA00023136"/>
    </source>
</evidence>
<organism evidence="7 8">
    <name type="scientific">Alteribacillus bidgolensis</name>
    <dbReference type="NCBI Taxonomy" id="930129"/>
    <lineage>
        <taxon>Bacteria</taxon>
        <taxon>Bacillati</taxon>
        <taxon>Bacillota</taxon>
        <taxon>Bacilli</taxon>
        <taxon>Bacillales</taxon>
        <taxon>Bacillaceae</taxon>
        <taxon>Alteribacillus</taxon>
    </lineage>
</organism>
<reference evidence="7 8" key="1">
    <citation type="submission" date="2016-10" db="EMBL/GenBank/DDBJ databases">
        <authorList>
            <person name="de Groot N.N."/>
        </authorList>
    </citation>
    <scope>NUCLEOTIDE SEQUENCE [LARGE SCALE GENOMIC DNA]</scope>
    <source>
        <strain evidence="8">P4B,CCM 7963,CECT 7998,DSM 25260,IBRC-M 10614,KCTC 13821</strain>
    </source>
</reference>
<name>A0A1G8MLH9_9BACI</name>
<feature type="transmembrane region" description="Helical" evidence="5">
    <location>
        <begin position="118"/>
        <end position="136"/>
    </location>
</feature>
<comment type="subcellular location">
    <subcellularLocation>
        <location evidence="1">Membrane</location>
        <topology evidence="1">Multi-pass membrane protein</topology>
    </subcellularLocation>
</comment>
<keyword evidence="3 5" id="KW-1133">Transmembrane helix</keyword>
<dbReference type="RefSeq" id="WP_170031782.1">
    <property type="nucleotide sequence ID" value="NZ_FNDU01000010.1"/>
</dbReference>
<feature type="transmembrane region" description="Helical" evidence="5">
    <location>
        <begin position="36"/>
        <end position="55"/>
    </location>
</feature>
<keyword evidence="8" id="KW-1185">Reference proteome</keyword>
<dbReference type="Pfam" id="PF04138">
    <property type="entry name" value="GtrA_DPMS_TM"/>
    <property type="match status" value="1"/>
</dbReference>
<dbReference type="EMBL" id="FNDU01000010">
    <property type="protein sequence ID" value="SDI68839.1"/>
    <property type="molecule type" value="Genomic_DNA"/>
</dbReference>
<evidence type="ECO:0000259" key="6">
    <source>
        <dbReference type="Pfam" id="PF04138"/>
    </source>
</evidence>
<evidence type="ECO:0000256" key="1">
    <source>
        <dbReference type="ARBA" id="ARBA00004141"/>
    </source>
</evidence>
<evidence type="ECO:0000313" key="8">
    <source>
        <dbReference type="Proteomes" id="UP000199017"/>
    </source>
</evidence>
<evidence type="ECO:0000256" key="5">
    <source>
        <dbReference type="SAM" id="Phobius"/>
    </source>
</evidence>
<feature type="transmembrane region" description="Helical" evidence="5">
    <location>
        <begin position="75"/>
        <end position="98"/>
    </location>
</feature>
<proteinExistence type="predicted"/>
<dbReference type="STRING" id="930129.SAMN05216352_110100"/>
<evidence type="ECO:0000256" key="2">
    <source>
        <dbReference type="ARBA" id="ARBA00022692"/>
    </source>
</evidence>